<dbReference type="AlphaFoldDB" id="A0A8H5GH73"/>
<keyword evidence="1" id="KW-0863">Zinc-finger</keyword>
<proteinExistence type="predicted"/>
<evidence type="ECO:0000256" key="1">
    <source>
        <dbReference type="PROSITE-ProRule" id="PRU00042"/>
    </source>
</evidence>
<dbReference type="SMART" id="SM00355">
    <property type="entry name" value="ZnF_C2H2"/>
    <property type="match status" value="3"/>
</dbReference>
<dbReference type="EMBL" id="JAACJM010000030">
    <property type="protein sequence ID" value="KAF5364999.1"/>
    <property type="molecule type" value="Genomic_DNA"/>
</dbReference>
<dbReference type="InterPro" id="IPR036236">
    <property type="entry name" value="Znf_C2H2_sf"/>
</dbReference>
<feature type="compositionally biased region" description="Low complexity" evidence="2">
    <location>
        <begin position="106"/>
        <end position="127"/>
    </location>
</feature>
<dbReference type="SUPFAM" id="SSF57667">
    <property type="entry name" value="beta-beta-alpha zinc fingers"/>
    <property type="match status" value="1"/>
</dbReference>
<feature type="domain" description="C2H2-type" evidence="3">
    <location>
        <begin position="7"/>
        <end position="36"/>
    </location>
</feature>
<keyword evidence="1" id="KW-0862">Zinc</keyword>
<dbReference type="Gene3D" id="3.30.160.60">
    <property type="entry name" value="Classic Zinc Finger"/>
    <property type="match status" value="1"/>
</dbReference>
<name>A0A8H5GH73_9AGAR</name>
<gene>
    <name evidence="4" type="ORF">D9758_008096</name>
</gene>
<evidence type="ECO:0000259" key="3">
    <source>
        <dbReference type="PROSITE" id="PS50157"/>
    </source>
</evidence>
<accession>A0A8H5GH73</accession>
<reference evidence="4 5" key="1">
    <citation type="journal article" date="2020" name="ISME J.">
        <title>Uncovering the hidden diversity of litter-decomposition mechanisms in mushroom-forming fungi.</title>
        <authorList>
            <person name="Floudas D."/>
            <person name="Bentzer J."/>
            <person name="Ahren D."/>
            <person name="Johansson T."/>
            <person name="Persson P."/>
            <person name="Tunlid A."/>
        </authorList>
    </citation>
    <scope>NUCLEOTIDE SEQUENCE [LARGE SCALE GENOMIC DNA]</scope>
    <source>
        <strain evidence="4 5">CBS 291.85</strain>
    </source>
</reference>
<dbReference type="Proteomes" id="UP000559256">
    <property type="component" value="Unassembled WGS sequence"/>
</dbReference>
<protein>
    <recommendedName>
        <fullName evidence="3">C2H2-type domain-containing protein</fullName>
    </recommendedName>
</protein>
<keyword evidence="5" id="KW-1185">Reference proteome</keyword>
<comment type="caution">
    <text evidence="4">The sequence shown here is derived from an EMBL/GenBank/DDBJ whole genome shotgun (WGS) entry which is preliminary data.</text>
</comment>
<dbReference type="OrthoDB" id="654211at2759"/>
<evidence type="ECO:0000313" key="5">
    <source>
        <dbReference type="Proteomes" id="UP000559256"/>
    </source>
</evidence>
<dbReference type="GO" id="GO:0008270">
    <property type="term" value="F:zinc ion binding"/>
    <property type="evidence" value="ECO:0007669"/>
    <property type="project" value="UniProtKB-KW"/>
</dbReference>
<dbReference type="InterPro" id="IPR013087">
    <property type="entry name" value="Znf_C2H2_type"/>
</dbReference>
<dbReference type="PROSITE" id="PS50157">
    <property type="entry name" value="ZINC_FINGER_C2H2_2"/>
    <property type="match status" value="1"/>
</dbReference>
<sequence>MMSNPDYYCSFPGCDRSFPTERGLNQHYKQHGDPRPDKVQCPQESCEFAARSIIEVENHITTAHTRCVFQYYMCPVPECNFITTIAAFMTAHRREDHGIKVESPNATTATNGSSSAGGSTQSTSMSTYSSSSVRAGLSTQMDLTYSAPTETLDPIRALSSGEVGLHCVDIASGQTNLQQILWRNSEPEEEDWLQEQEPHQQDD</sequence>
<dbReference type="PROSITE" id="PS00028">
    <property type="entry name" value="ZINC_FINGER_C2H2_1"/>
    <property type="match status" value="1"/>
</dbReference>
<keyword evidence="1" id="KW-0479">Metal-binding</keyword>
<feature type="region of interest" description="Disordered" evidence="2">
    <location>
        <begin position="99"/>
        <end position="127"/>
    </location>
</feature>
<evidence type="ECO:0000313" key="4">
    <source>
        <dbReference type="EMBL" id="KAF5364999.1"/>
    </source>
</evidence>
<organism evidence="4 5">
    <name type="scientific">Tetrapyrgos nigripes</name>
    <dbReference type="NCBI Taxonomy" id="182062"/>
    <lineage>
        <taxon>Eukaryota</taxon>
        <taxon>Fungi</taxon>
        <taxon>Dikarya</taxon>
        <taxon>Basidiomycota</taxon>
        <taxon>Agaricomycotina</taxon>
        <taxon>Agaricomycetes</taxon>
        <taxon>Agaricomycetidae</taxon>
        <taxon>Agaricales</taxon>
        <taxon>Marasmiineae</taxon>
        <taxon>Marasmiaceae</taxon>
        <taxon>Tetrapyrgos</taxon>
    </lineage>
</organism>
<evidence type="ECO:0000256" key="2">
    <source>
        <dbReference type="SAM" id="MobiDB-lite"/>
    </source>
</evidence>